<feature type="compositionally biased region" description="Low complexity" evidence="1">
    <location>
        <begin position="64"/>
        <end position="75"/>
    </location>
</feature>
<evidence type="ECO:0000256" key="1">
    <source>
        <dbReference type="SAM" id="MobiDB-lite"/>
    </source>
</evidence>
<dbReference type="GeneID" id="4851873"/>
<feature type="compositionally biased region" description="Basic and acidic residues" evidence="1">
    <location>
        <begin position="50"/>
        <end position="59"/>
    </location>
</feature>
<accession>A3GHX4</accession>
<gene>
    <name evidence="2" type="ORF">PICST_29139</name>
</gene>
<dbReference type="RefSeq" id="XP_001387153.2">
    <property type="nucleotide sequence ID" value="XM_001387116.1"/>
</dbReference>
<reference evidence="2 3" key="1">
    <citation type="journal article" date="2007" name="Nat. Biotechnol.">
        <title>Genome sequence of the lignocellulose-bioconverting and xylose-fermenting yeast Pichia stipitis.</title>
        <authorList>
            <person name="Jeffries T.W."/>
            <person name="Grigoriev I.V."/>
            <person name="Grimwood J."/>
            <person name="Laplaza J.M."/>
            <person name="Aerts A."/>
            <person name="Salamov A."/>
            <person name="Schmutz J."/>
            <person name="Lindquist E."/>
            <person name="Dehal P."/>
            <person name="Shapiro H."/>
            <person name="Jin Y.S."/>
            <person name="Passoth V."/>
            <person name="Richardson P.M."/>
        </authorList>
    </citation>
    <scope>NUCLEOTIDE SEQUENCE [LARGE SCALE GENOMIC DNA]</scope>
    <source>
        <strain evidence="3">ATCC 58785 / CBS 6054 / NBRC 10063 / NRRL Y-11545</strain>
    </source>
</reference>
<dbReference type="EMBL" id="AAVQ01000002">
    <property type="protein sequence ID" value="EAZ63130.2"/>
    <property type="molecule type" value="Genomic_DNA"/>
</dbReference>
<keyword evidence="3" id="KW-1185">Reference proteome</keyword>
<evidence type="ECO:0000313" key="2">
    <source>
        <dbReference type="EMBL" id="EAZ63130.2"/>
    </source>
</evidence>
<protein>
    <submittedName>
        <fullName evidence="2">Uncharacterized protein</fullName>
    </submittedName>
</protein>
<proteinExistence type="predicted"/>
<comment type="caution">
    <text evidence="2">The sequence shown here is derived from an EMBL/GenBank/DDBJ whole genome shotgun (WGS) entry which is preliminary data.</text>
</comment>
<sequence length="171" mass="19554">MTPYSESGKLSEKYSPTKRIASTSVKLDSTSISLAPQRVLLQRETSPSNELKKVLDRPRSRGLSPVRRSGSPVRRNQISQLEHETARKRQLQLETQNQAKKPRVTFKDEVEIKELETVDSKSEEPSTIEETVYKLKLDVSEIRNDMAKVMDKITAMDSKVDKLLQLLEPHH</sequence>
<dbReference type="Proteomes" id="UP000002258">
    <property type="component" value="Chromosome 1"/>
</dbReference>
<dbReference type="AlphaFoldDB" id="A3GHX4"/>
<dbReference type="HOGENOM" id="CLU_1563445_0_0_1"/>
<name>A3GHX4_PICST</name>
<feature type="region of interest" description="Disordered" evidence="1">
    <location>
        <begin position="38"/>
        <end position="103"/>
    </location>
</feature>
<evidence type="ECO:0000313" key="3">
    <source>
        <dbReference type="Proteomes" id="UP000002258"/>
    </source>
</evidence>
<organism evidence="2 3">
    <name type="scientific">Scheffersomyces stipitis (strain ATCC 58785 / CBS 6054 / NBRC 10063 / NRRL Y-11545)</name>
    <name type="common">Yeast</name>
    <name type="synonym">Pichia stipitis</name>
    <dbReference type="NCBI Taxonomy" id="322104"/>
    <lineage>
        <taxon>Eukaryota</taxon>
        <taxon>Fungi</taxon>
        <taxon>Dikarya</taxon>
        <taxon>Ascomycota</taxon>
        <taxon>Saccharomycotina</taxon>
        <taxon>Pichiomycetes</taxon>
        <taxon>Debaryomycetaceae</taxon>
        <taxon>Scheffersomyces</taxon>
    </lineage>
</organism>
<dbReference type="InParanoid" id="A3GHX4"/>
<dbReference type="KEGG" id="pic:PICST_29139"/>